<evidence type="ECO:0000256" key="1">
    <source>
        <dbReference type="ARBA" id="ARBA00004141"/>
    </source>
</evidence>
<comment type="similarity">
    <text evidence="2 12">Belongs to the ELO family.</text>
</comment>
<evidence type="ECO:0000256" key="3">
    <source>
        <dbReference type="ARBA" id="ARBA00022516"/>
    </source>
</evidence>
<dbReference type="Proteomes" id="UP000218209">
    <property type="component" value="Unassembled WGS sequence"/>
</dbReference>
<evidence type="ECO:0000256" key="4">
    <source>
        <dbReference type="ARBA" id="ARBA00022679"/>
    </source>
</evidence>
<dbReference type="PANTHER" id="PTHR11157:SF134">
    <property type="entry name" value="ELONGATION OF FATTY ACIDS PROTEIN 1-RELATED"/>
    <property type="match status" value="1"/>
</dbReference>
<keyword evidence="10 12" id="KW-0275">Fatty acid biosynthesis</keyword>
<keyword evidence="8 12" id="KW-0443">Lipid metabolism</keyword>
<dbReference type="GO" id="GO:0042761">
    <property type="term" value="P:very long-chain fatty acid biosynthetic process"/>
    <property type="evidence" value="ECO:0007669"/>
    <property type="project" value="TreeGrafter"/>
</dbReference>
<organism evidence="13 14">
    <name type="scientific">Porphyra umbilicalis</name>
    <name type="common">Purple laver</name>
    <name type="synonym">Red alga</name>
    <dbReference type="NCBI Taxonomy" id="2786"/>
    <lineage>
        <taxon>Eukaryota</taxon>
        <taxon>Rhodophyta</taxon>
        <taxon>Bangiophyceae</taxon>
        <taxon>Bangiales</taxon>
        <taxon>Bangiaceae</taxon>
        <taxon>Porphyra</taxon>
    </lineage>
</organism>
<comment type="subcellular location">
    <subcellularLocation>
        <location evidence="1">Membrane</location>
        <topology evidence="1">Multi-pass membrane protein</topology>
    </subcellularLocation>
</comment>
<dbReference type="GO" id="GO:0034625">
    <property type="term" value="P:fatty acid elongation, monounsaturated fatty acid"/>
    <property type="evidence" value="ECO:0007669"/>
    <property type="project" value="TreeGrafter"/>
</dbReference>
<dbReference type="GO" id="GO:0019367">
    <property type="term" value="P:fatty acid elongation, saturated fatty acid"/>
    <property type="evidence" value="ECO:0007669"/>
    <property type="project" value="TreeGrafter"/>
</dbReference>
<keyword evidence="4 12" id="KW-0808">Transferase</keyword>
<evidence type="ECO:0000313" key="14">
    <source>
        <dbReference type="Proteomes" id="UP000218209"/>
    </source>
</evidence>
<evidence type="ECO:0000313" key="13">
    <source>
        <dbReference type="EMBL" id="OSX69515.1"/>
    </source>
</evidence>
<feature type="transmembrane region" description="Helical" evidence="12">
    <location>
        <begin position="31"/>
        <end position="51"/>
    </location>
</feature>
<keyword evidence="14" id="KW-1185">Reference proteome</keyword>
<evidence type="ECO:0000256" key="2">
    <source>
        <dbReference type="ARBA" id="ARBA00007263"/>
    </source>
</evidence>
<dbReference type="GO" id="GO:0034626">
    <property type="term" value="P:fatty acid elongation, polyunsaturated fatty acid"/>
    <property type="evidence" value="ECO:0007669"/>
    <property type="project" value="TreeGrafter"/>
</dbReference>
<feature type="transmembrane region" description="Helical" evidence="12">
    <location>
        <begin position="237"/>
        <end position="256"/>
    </location>
</feature>
<evidence type="ECO:0000256" key="8">
    <source>
        <dbReference type="ARBA" id="ARBA00023098"/>
    </source>
</evidence>
<dbReference type="GO" id="GO:0009922">
    <property type="term" value="F:fatty acid elongase activity"/>
    <property type="evidence" value="ECO:0007669"/>
    <property type="project" value="UniProtKB-EC"/>
</dbReference>
<keyword evidence="3 12" id="KW-0444">Lipid biosynthesis</keyword>
<comment type="catalytic activity">
    <reaction evidence="11">
        <text>a very-long-chain acyl-CoA + malonyl-CoA + H(+) = a very-long-chain 3-oxoacyl-CoA + CO2 + CoA</text>
        <dbReference type="Rhea" id="RHEA:32727"/>
        <dbReference type="ChEBI" id="CHEBI:15378"/>
        <dbReference type="ChEBI" id="CHEBI:16526"/>
        <dbReference type="ChEBI" id="CHEBI:57287"/>
        <dbReference type="ChEBI" id="CHEBI:57384"/>
        <dbReference type="ChEBI" id="CHEBI:90725"/>
        <dbReference type="ChEBI" id="CHEBI:90736"/>
        <dbReference type="EC" id="2.3.1.199"/>
    </reaction>
</comment>
<dbReference type="GO" id="GO:0005789">
    <property type="term" value="C:endoplasmic reticulum membrane"/>
    <property type="evidence" value="ECO:0007669"/>
    <property type="project" value="TreeGrafter"/>
</dbReference>
<dbReference type="AlphaFoldDB" id="A0A1X6NLN6"/>
<keyword evidence="6 12" id="KW-0276">Fatty acid metabolism</keyword>
<evidence type="ECO:0000256" key="5">
    <source>
        <dbReference type="ARBA" id="ARBA00022692"/>
    </source>
</evidence>
<evidence type="ECO:0000256" key="11">
    <source>
        <dbReference type="ARBA" id="ARBA00047375"/>
    </source>
</evidence>
<dbReference type="GO" id="GO:0030148">
    <property type="term" value="P:sphingolipid biosynthetic process"/>
    <property type="evidence" value="ECO:0007669"/>
    <property type="project" value="TreeGrafter"/>
</dbReference>
<dbReference type="InterPro" id="IPR002076">
    <property type="entry name" value="ELO_fam"/>
</dbReference>
<feature type="transmembrane region" description="Helical" evidence="12">
    <location>
        <begin position="165"/>
        <end position="183"/>
    </location>
</feature>
<evidence type="ECO:0000256" key="7">
    <source>
        <dbReference type="ARBA" id="ARBA00022989"/>
    </source>
</evidence>
<gene>
    <name evidence="13" type="ORF">BU14_1440s0003</name>
</gene>
<dbReference type="Pfam" id="PF01151">
    <property type="entry name" value="ELO"/>
    <property type="match status" value="1"/>
</dbReference>
<dbReference type="PANTHER" id="PTHR11157">
    <property type="entry name" value="FATTY ACID ACYL TRANSFERASE-RELATED"/>
    <property type="match status" value="1"/>
</dbReference>
<evidence type="ECO:0000256" key="6">
    <source>
        <dbReference type="ARBA" id="ARBA00022832"/>
    </source>
</evidence>
<evidence type="ECO:0000256" key="10">
    <source>
        <dbReference type="ARBA" id="ARBA00023160"/>
    </source>
</evidence>
<accession>A0A1X6NLN6</accession>
<sequence length="272" mass="31518">MTAVTGTWMTAALAPLESWRFVRGVTPMSRVAWPIVTVLAYFATLRLLARFMRERKPMIMPRLIYWHNMVLSGASLVLFVSLASIILEQWVHNLTFKQLICSRDVFNDGRIQAVYYVNHLFKYWELVDTVLQVLRKKPVPFLHQYHHAATLVLTWSQIVEYSACQWVPIGFNLFVHILMYWYYAQSAIKVRVWWKRHLTTLQCVQFVVGVSVASYAYWVFIAAGWDDTACYGTPVGAVTGIGVLLSYLFLFVRFYIETYKSPQAAKVPAKKQ</sequence>
<name>A0A1X6NLN6_PORUM</name>
<evidence type="ECO:0000256" key="9">
    <source>
        <dbReference type="ARBA" id="ARBA00023136"/>
    </source>
</evidence>
<keyword evidence="9 12" id="KW-0472">Membrane</keyword>
<dbReference type="EMBL" id="KV919514">
    <property type="protein sequence ID" value="OSX69515.1"/>
    <property type="molecule type" value="Genomic_DNA"/>
</dbReference>
<dbReference type="EC" id="2.3.1.-" evidence="12"/>
<dbReference type="OrthoDB" id="434092at2759"/>
<keyword evidence="5 12" id="KW-0812">Transmembrane</keyword>
<reference evidence="13 14" key="1">
    <citation type="submission" date="2017-03" db="EMBL/GenBank/DDBJ databases">
        <title>WGS assembly of Porphyra umbilicalis.</title>
        <authorList>
            <person name="Brawley S.H."/>
            <person name="Blouin N.A."/>
            <person name="Ficko-Blean E."/>
            <person name="Wheeler G.L."/>
            <person name="Lohr M."/>
            <person name="Goodson H.V."/>
            <person name="Jenkins J.W."/>
            <person name="Blaby-Haas C.E."/>
            <person name="Helliwell K.E."/>
            <person name="Chan C."/>
            <person name="Marriage T."/>
            <person name="Bhattacharya D."/>
            <person name="Klein A.S."/>
            <person name="Badis Y."/>
            <person name="Brodie J."/>
            <person name="Cao Y."/>
            <person name="Collen J."/>
            <person name="Dittami S.M."/>
            <person name="Gachon C.M."/>
            <person name="Green B.R."/>
            <person name="Karpowicz S."/>
            <person name="Kim J.W."/>
            <person name="Kudahl U."/>
            <person name="Lin S."/>
            <person name="Michel G."/>
            <person name="Mittag M."/>
            <person name="Olson B.J."/>
            <person name="Pangilinan J."/>
            <person name="Peng Y."/>
            <person name="Qiu H."/>
            <person name="Shu S."/>
            <person name="Singer J.T."/>
            <person name="Smith A.G."/>
            <person name="Sprecher B.N."/>
            <person name="Wagner V."/>
            <person name="Wang W."/>
            <person name="Wang Z.-Y."/>
            <person name="Yan J."/>
            <person name="Yarish C."/>
            <person name="Zoeuner-Riek S."/>
            <person name="Zhuang Y."/>
            <person name="Zou Y."/>
            <person name="Lindquist E.A."/>
            <person name="Grimwood J."/>
            <person name="Barry K."/>
            <person name="Rokhsar D.S."/>
            <person name="Schmutz J."/>
            <person name="Stiller J.W."/>
            <person name="Grossman A.R."/>
            <person name="Prochnik S.E."/>
        </authorList>
    </citation>
    <scope>NUCLEOTIDE SEQUENCE [LARGE SCALE GENOMIC DNA]</scope>
    <source>
        <strain evidence="13">4086291</strain>
    </source>
</reference>
<feature type="transmembrane region" description="Helical" evidence="12">
    <location>
        <begin position="63"/>
        <end position="87"/>
    </location>
</feature>
<proteinExistence type="inferred from homology"/>
<comment type="catalytic activity">
    <reaction evidence="12">
        <text>an acyl-CoA + malonyl-CoA + H(+) = a 3-oxoacyl-CoA + CO2 + CoA</text>
        <dbReference type="Rhea" id="RHEA:50252"/>
        <dbReference type="ChEBI" id="CHEBI:15378"/>
        <dbReference type="ChEBI" id="CHEBI:16526"/>
        <dbReference type="ChEBI" id="CHEBI:57287"/>
        <dbReference type="ChEBI" id="CHEBI:57384"/>
        <dbReference type="ChEBI" id="CHEBI:58342"/>
        <dbReference type="ChEBI" id="CHEBI:90726"/>
    </reaction>
    <physiologicalReaction direction="left-to-right" evidence="12">
        <dbReference type="Rhea" id="RHEA:50253"/>
    </physiologicalReaction>
</comment>
<feature type="transmembrane region" description="Helical" evidence="12">
    <location>
        <begin position="204"/>
        <end position="225"/>
    </location>
</feature>
<evidence type="ECO:0000256" key="12">
    <source>
        <dbReference type="RuleBase" id="RU361115"/>
    </source>
</evidence>
<keyword evidence="7 12" id="KW-1133">Transmembrane helix</keyword>
<protein>
    <recommendedName>
        <fullName evidence="12">Elongation of fatty acids protein</fullName>
        <ecNumber evidence="12">2.3.1.-</ecNumber>
    </recommendedName>
</protein>